<organism evidence="2 3">
    <name type="scientific">Clostridium senegalense</name>
    <dbReference type="NCBI Taxonomy" id="1465809"/>
    <lineage>
        <taxon>Bacteria</taxon>
        <taxon>Bacillati</taxon>
        <taxon>Bacillota</taxon>
        <taxon>Clostridia</taxon>
        <taxon>Eubacteriales</taxon>
        <taxon>Clostridiaceae</taxon>
        <taxon>Clostridium</taxon>
    </lineage>
</organism>
<evidence type="ECO:0000313" key="2">
    <source>
        <dbReference type="EMBL" id="NEU03685.1"/>
    </source>
</evidence>
<keyword evidence="3" id="KW-1185">Reference proteome</keyword>
<name>A0A6M0GYZ1_9CLOT</name>
<evidence type="ECO:0000313" key="3">
    <source>
        <dbReference type="Proteomes" id="UP000481872"/>
    </source>
</evidence>
<dbReference type="EMBL" id="JAAGPU010000002">
    <property type="protein sequence ID" value="NEU03685.1"/>
    <property type="molecule type" value="Genomic_DNA"/>
</dbReference>
<evidence type="ECO:0000259" key="1">
    <source>
        <dbReference type="Pfam" id="PF03551"/>
    </source>
</evidence>
<dbReference type="Proteomes" id="UP000481872">
    <property type="component" value="Unassembled WGS sequence"/>
</dbReference>
<comment type="caution">
    <text evidence="2">The sequence shown here is derived from an EMBL/GenBank/DDBJ whole genome shotgun (WGS) entry which is preliminary data.</text>
</comment>
<dbReference type="PANTHER" id="PTHR33169">
    <property type="entry name" value="PADR-FAMILY TRANSCRIPTIONAL REGULATOR"/>
    <property type="match status" value="1"/>
</dbReference>
<accession>A0A6M0GYZ1</accession>
<protein>
    <submittedName>
        <fullName evidence="2">PadR family transcriptional regulator</fullName>
    </submittedName>
</protein>
<dbReference type="InterPro" id="IPR036388">
    <property type="entry name" value="WH-like_DNA-bd_sf"/>
</dbReference>
<sequence>MAFQLGAALLDACVLAILMKEDTYGYVLTQQVREIMNISESTLYPVLRRLQKEGCLKTYDQPFQGRNRRYYKVTEEGKIKFKEYFNEWNDYKSKVDKVLKGGIIDE</sequence>
<dbReference type="AlphaFoldDB" id="A0A6M0GYZ1"/>
<feature type="domain" description="Transcription regulator PadR N-terminal" evidence="1">
    <location>
        <begin position="14"/>
        <end position="82"/>
    </location>
</feature>
<dbReference type="SUPFAM" id="SSF46785">
    <property type="entry name" value="Winged helix' DNA-binding domain"/>
    <property type="match status" value="1"/>
</dbReference>
<dbReference type="InterPro" id="IPR052509">
    <property type="entry name" value="Metal_resp_DNA-bind_regulator"/>
</dbReference>
<proteinExistence type="predicted"/>
<dbReference type="PANTHER" id="PTHR33169:SF24">
    <property type="entry name" value="TRANSCRIPTIONAL REGULATOR, PADR FAMILY"/>
    <property type="match status" value="1"/>
</dbReference>
<gene>
    <name evidence="2" type="ORF">G3M99_02205</name>
</gene>
<dbReference type="RefSeq" id="WP_010294439.1">
    <property type="nucleotide sequence ID" value="NZ_CABKRL010000002.1"/>
</dbReference>
<dbReference type="InterPro" id="IPR005149">
    <property type="entry name" value="Tscrpt_reg_PadR_N"/>
</dbReference>
<dbReference type="InterPro" id="IPR036390">
    <property type="entry name" value="WH_DNA-bd_sf"/>
</dbReference>
<dbReference type="Pfam" id="PF03551">
    <property type="entry name" value="PadR"/>
    <property type="match status" value="1"/>
</dbReference>
<reference evidence="2 3" key="1">
    <citation type="submission" date="2020-02" db="EMBL/GenBank/DDBJ databases">
        <title>Genome assembly of a novel Clostridium senegalense strain.</title>
        <authorList>
            <person name="Gupta T.B."/>
            <person name="Jauregui R."/>
            <person name="Maclean P."/>
            <person name="Nawarathana A."/>
            <person name="Brightwell G."/>
        </authorList>
    </citation>
    <scope>NUCLEOTIDE SEQUENCE [LARGE SCALE GENOMIC DNA]</scope>
    <source>
        <strain evidence="2 3">AGRFS4</strain>
    </source>
</reference>
<dbReference type="Gene3D" id="1.10.10.10">
    <property type="entry name" value="Winged helix-like DNA-binding domain superfamily/Winged helix DNA-binding domain"/>
    <property type="match status" value="1"/>
</dbReference>